<evidence type="ECO:0000313" key="11">
    <source>
        <dbReference type="Proteomes" id="UP001154282"/>
    </source>
</evidence>
<feature type="compositionally biased region" description="Polar residues" evidence="9">
    <location>
        <begin position="213"/>
        <end position="225"/>
    </location>
</feature>
<comment type="caution">
    <text evidence="10">The sequence shown here is derived from an EMBL/GenBank/DDBJ whole genome shotgun (WGS) entry which is preliminary data.</text>
</comment>
<reference evidence="10" key="1">
    <citation type="submission" date="2022-08" db="EMBL/GenBank/DDBJ databases">
        <authorList>
            <person name="Gutierrez-Valencia J."/>
        </authorList>
    </citation>
    <scope>NUCLEOTIDE SEQUENCE</scope>
</reference>
<sequence length="243" mass="25679">MNDEGIDASHLTDFGDLYGRERGGEGGGGSGGEEDENAAAPPSPFPFTPIPPTTPPPPPSEFQSQFISVLAAPPASRRPSPQRSPSTKQDVSTTFSFTTLVIGAFPPSRSVFQLLEADDSPLLVTVDAYPLHKTHSQIPLGVWDWSSFRTASTTTTTIRPPELDIAICSIWLLDAVLNALAVAGHGGRIRVVVAGTGWPSQGGPNDPHATPANVRQESHSPSSRNLLTRLSQLSSGGFLLGQH</sequence>
<evidence type="ECO:0000256" key="7">
    <source>
        <dbReference type="ARBA" id="ARBA00033417"/>
    </source>
</evidence>
<comment type="similarity">
    <text evidence="2 8">Belongs to the glycosyl hydrolase 17 family.</text>
</comment>
<protein>
    <recommendedName>
        <fullName evidence="3">glucan endo-1,3-beta-D-glucosidase</fullName>
        <ecNumber evidence="3">3.2.1.39</ecNumber>
    </recommendedName>
    <alternativeName>
        <fullName evidence="6">(1-&gt;3)-beta-glucan endohydrolase</fullName>
    </alternativeName>
    <alternativeName>
        <fullName evidence="7">Beta-1,3-endoglucanase</fullName>
    </alternativeName>
</protein>
<evidence type="ECO:0000256" key="1">
    <source>
        <dbReference type="ARBA" id="ARBA00000382"/>
    </source>
</evidence>
<dbReference type="InterPro" id="IPR017853">
    <property type="entry name" value="GH"/>
</dbReference>
<dbReference type="EC" id="3.2.1.39" evidence="3"/>
<gene>
    <name evidence="10" type="ORF">LITE_LOCUS15003</name>
</gene>
<dbReference type="Pfam" id="PF00332">
    <property type="entry name" value="Glyco_hydro_17"/>
    <property type="match status" value="1"/>
</dbReference>
<evidence type="ECO:0000313" key="10">
    <source>
        <dbReference type="EMBL" id="CAI0411049.1"/>
    </source>
</evidence>
<keyword evidence="4" id="KW-0378">Hydrolase</keyword>
<dbReference type="Proteomes" id="UP001154282">
    <property type="component" value="Unassembled WGS sequence"/>
</dbReference>
<dbReference type="InterPro" id="IPR000490">
    <property type="entry name" value="Glyco_hydro_17"/>
</dbReference>
<feature type="region of interest" description="Disordered" evidence="9">
    <location>
        <begin position="198"/>
        <end position="225"/>
    </location>
</feature>
<keyword evidence="5" id="KW-0326">Glycosidase</keyword>
<proteinExistence type="inferred from homology"/>
<evidence type="ECO:0000256" key="6">
    <source>
        <dbReference type="ARBA" id="ARBA00033335"/>
    </source>
</evidence>
<feature type="region of interest" description="Disordered" evidence="9">
    <location>
        <begin position="1"/>
        <end position="63"/>
    </location>
</feature>
<feature type="region of interest" description="Disordered" evidence="9">
    <location>
        <begin position="72"/>
        <end position="91"/>
    </location>
</feature>
<evidence type="ECO:0000256" key="9">
    <source>
        <dbReference type="SAM" id="MobiDB-lite"/>
    </source>
</evidence>
<dbReference type="GO" id="GO:0005975">
    <property type="term" value="P:carbohydrate metabolic process"/>
    <property type="evidence" value="ECO:0007669"/>
    <property type="project" value="InterPro"/>
</dbReference>
<dbReference type="SUPFAM" id="SSF51445">
    <property type="entry name" value="(Trans)glycosidases"/>
    <property type="match status" value="1"/>
</dbReference>
<evidence type="ECO:0000256" key="8">
    <source>
        <dbReference type="RuleBase" id="RU004335"/>
    </source>
</evidence>
<keyword evidence="11" id="KW-1185">Reference proteome</keyword>
<evidence type="ECO:0000256" key="5">
    <source>
        <dbReference type="ARBA" id="ARBA00023295"/>
    </source>
</evidence>
<evidence type="ECO:0000256" key="2">
    <source>
        <dbReference type="ARBA" id="ARBA00008773"/>
    </source>
</evidence>
<feature type="compositionally biased region" description="Pro residues" evidence="9">
    <location>
        <begin position="41"/>
        <end position="60"/>
    </location>
</feature>
<comment type="catalytic activity">
    <reaction evidence="1">
        <text>Hydrolysis of (1-&gt;3)-beta-D-glucosidic linkages in (1-&gt;3)-beta-D-glucans.</text>
        <dbReference type="EC" id="3.2.1.39"/>
    </reaction>
</comment>
<evidence type="ECO:0000256" key="4">
    <source>
        <dbReference type="ARBA" id="ARBA00022801"/>
    </source>
</evidence>
<dbReference type="AlphaFoldDB" id="A0AAV0JP78"/>
<organism evidence="10 11">
    <name type="scientific">Linum tenue</name>
    <dbReference type="NCBI Taxonomy" id="586396"/>
    <lineage>
        <taxon>Eukaryota</taxon>
        <taxon>Viridiplantae</taxon>
        <taxon>Streptophyta</taxon>
        <taxon>Embryophyta</taxon>
        <taxon>Tracheophyta</taxon>
        <taxon>Spermatophyta</taxon>
        <taxon>Magnoliopsida</taxon>
        <taxon>eudicotyledons</taxon>
        <taxon>Gunneridae</taxon>
        <taxon>Pentapetalae</taxon>
        <taxon>rosids</taxon>
        <taxon>fabids</taxon>
        <taxon>Malpighiales</taxon>
        <taxon>Linaceae</taxon>
        <taxon>Linum</taxon>
    </lineage>
</organism>
<name>A0AAV0JP78_9ROSI</name>
<dbReference type="EMBL" id="CAMGYJ010000005">
    <property type="protein sequence ID" value="CAI0411049.1"/>
    <property type="molecule type" value="Genomic_DNA"/>
</dbReference>
<evidence type="ECO:0000256" key="3">
    <source>
        <dbReference type="ARBA" id="ARBA00012780"/>
    </source>
</evidence>
<accession>A0AAV0JP78</accession>
<dbReference type="GO" id="GO:0042973">
    <property type="term" value="F:glucan endo-1,3-beta-D-glucosidase activity"/>
    <property type="evidence" value="ECO:0007669"/>
    <property type="project" value="UniProtKB-EC"/>
</dbReference>
<feature type="compositionally biased region" description="Low complexity" evidence="9">
    <location>
        <begin position="72"/>
        <end position="86"/>
    </location>
</feature>
<dbReference type="Gene3D" id="3.20.20.80">
    <property type="entry name" value="Glycosidases"/>
    <property type="match status" value="1"/>
</dbReference>